<protein>
    <recommendedName>
        <fullName evidence="6">Small ribosomal subunit protein uS17</fullName>
    </recommendedName>
</protein>
<dbReference type="PANTHER" id="PTHR10744">
    <property type="entry name" value="40S RIBOSOMAL PROTEIN S11 FAMILY MEMBER"/>
    <property type="match status" value="1"/>
</dbReference>
<dbReference type="AlphaFoldDB" id="A0A0G3WJ42"/>
<keyword evidence="4 6" id="KW-0689">Ribosomal protein</keyword>
<dbReference type="Pfam" id="PF00366">
    <property type="entry name" value="Ribosomal_S17"/>
    <property type="match status" value="1"/>
</dbReference>
<dbReference type="GO" id="GO:0003735">
    <property type="term" value="F:structural constituent of ribosome"/>
    <property type="evidence" value="ECO:0007669"/>
    <property type="project" value="UniProtKB-UniRule"/>
</dbReference>
<keyword evidence="9" id="KW-1185">Reference proteome</keyword>
<keyword evidence="3 6" id="KW-0694">RNA-binding</keyword>
<dbReference type="EMBL" id="CP009498">
    <property type="protein sequence ID" value="AKL98681.1"/>
    <property type="molecule type" value="Genomic_DNA"/>
</dbReference>
<dbReference type="PANTHER" id="PTHR10744:SF1">
    <property type="entry name" value="SMALL RIBOSOMAL SUBUNIT PROTEIN US17M"/>
    <property type="match status" value="1"/>
</dbReference>
<evidence type="ECO:0000313" key="9">
    <source>
        <dbReference type="Proteomes" id="UP000035337"/>
    </source>
</evidence>
<reference evidence="8 9" key="1">
    <citation type="submission" date="2014-09" db="EMBL/GenBank/DDBJ databases">
        <title>Complete genome sequence of Endomicrobium proavitum.</title>
        <authorList>
            <person name="Zheng H."/>
        </authorList>
    </citation>
    <scope>NUCLEOTIDE SEQUENCE [LARGE SCALE GENOMIC DNA]</scope>
    <source>
        <strain evidence="8 9">Rsa215</strain>
    </source>
</reference>
<evidence type="ECO:0000256" key="7">
    <source>
        <dbReference type="RuleBase" id="RU003872"/>
    </source>
</evidence>
<dbReference type="NCBIfam" id="TIGR03635">
    <property type="entry name" value="uS17_bact"/>
    <property type="match status" value="1"/>
</dbReference>
<dbReference type="RefSeq" id="WP_052571445.1">
    <property type="nucleotide sequence ID" value="NZ_CP009498.1"/>
</dbReference>
<dbReference type="GO" id="GO:0006412">
    <property type="term" value="P:translation"/>
    <property type="evidence" value="ECO:0007669"/>
    <property type="project" value="UniProtKB-UniRule"/>
</dbReference>
<proteinExistence type="inferred from homology"/>
<keyword evidence="5 6" id="KW-0687">Ribonucleoprotein</keyword>
<sequence length="85" mass="9853">MVERAKRKYRTGVVVSDKSNKTRIVLVERTYRHSLFDRVLRGKSKFAAHDEKNISHAGDTVKIMETRPLSKTKRWVLVEVVNKAS</sequence>
<evidence type="ECO:0000256" key="4">
    <source>
        <dbReference type="ARBA" id="ARBA00022980"/>
    </source>
</evidence>
<organism evidence="8 9">
    <name type="scientific">Endomicrobium proavitum</name>
    <dbReference type="NCBI Taxonomy" id="1408281"/>
    <lineage>
        <taxon>Bacteria</taxon>
        <taxon>Pseudomonadati</taxon>
        <taxon>Elusimicrobiota</taxon>
        <taxon>Endomicrobiia</taxon>
        <taxon>Endomicrobiales</taxon>
        <taxon>Endomicrobiaceae</taxon>
        <taxon>Endomicrobium</taxon>
    </lineage>
</organism>
<dbReference type="PRINTS" id="PR00973">
    <property type="entry name" value="RIBOSOMALS17"/>
</dbReference>
<evidence type="ECO:0000256" key="5">
    <source>
        <dbReference type="ARBA" id="ARBA00023274"/>
    </source>
</evidence>
<dbReference type="KEGG" id="epo:Epro_1305"/>
<dbReference type="SUPFAM" id="SSF50249">
    <property type="entry name" value="Nucleic acid-binding proteins"/>
    <property type="match status" value="1"/>
</dbReference>
<evidence type="ECO:0000313" key="8">
    <source>
        <dbReference type="EMBL" id="AKL98681.1"/>
    </source>
</evidence>
<name>A0A0G3WJ42_9BACT</name>
<dbReference type="InterPro" id="IPR012340">
    <property type="entry name" value="NA-bd_OB-fold"/>
</dbReference>
<dbReference type="InterPro" id="IPR019984">
    <property type="entry name" value="Ribosomal_uS17_bact/chlr"/>
</dbReference>
<comment type="function">
    <text evidence="6">One of the primary rRNA binding proteins, it binds specifically to the 5'-end of 16S ribosomal RNA.</text>
</comment>
<evidence type="ECO:0000256" key="2">
    <source>
        <dbReference type="ARBA" id="ARBA00022730"/>
    </source>
</evidence>
<dbReference type="PATRIC" id="fig|1408281.3.peg.1347"/>
<dbReference type="GO" id="GO:0022627">
    <property type="term" value="C:cytosolic small ribosomal subunit"/>
    <property type="evidence" value="ECO:0007669"/>
    <property type="project" value="UniProtKB-UniRule"/>
</dbReference>
<dbReference type="NCBIfam" id="NF004123">
    <property type="entry name" value="PRK05610.1"/>
    <property type="match status" value="1"/>
</dbReference>
<dbReference type="STRING" id="1408281.Epro_1305"/>
<dbReference type="GO" id="GO:0019843">
    <property type="term" value="F:rRNA binding"/>
    <property type="evidence" value="ECO:0007669"/>
    <property type="project" value="UniProtKB-UniRule"/>
</dbReference>
<dbReference type="CDD" id="cd00364">
    <property type="entry name" value="Ribosomal_uS17"/>
    <property type="match status" value="1"/>
</dbReference>
<evidence type="ECO:0000256" key="1">
    <source>
        <dbReference type="ARBA" id="ARBA00010254"/>
    </source>
</evidence>
<accession>A0A0G3WJ42</accession>
<dbReference type="InterPro" id="IPR000266">
    <property type="entry name" value="Ribosomal_uS17"/>
</dbReference>
<dbReference type="PROSITE" id="PS00056">
    <property type="entry name" value="RIBOSOMAL_S17"/>
    <property type="match status" value="1"/>
</dbReference>
<keyword evidence="2 6" id="KW-0699">rRNA-binding</keyword>
<evidence type="ECO:0000256" key="6">
    <source>
        <dbReference type="HAMAP-Rule" id="MF_01345"/>
    </source>
</evidence>
<comment type="similarity">
    <text evidence="1 6 7">Belongs to the universal ribosomal protein uS17 family.</text>
</comment>
<dbReference type="Gene3D" id="2.40.50.140">
    <property type="entry name" value="Nucleic acid-binding proteins"/>
    <property type="match status" value="1"/>
</dbReference>
<dbReference type="HAMAP" id="MF_01345_B">
    <property type="entry name" value="Ribosomal_uS17_B"/>
    <property type="match status" value="1"/>
</dbReference>
<dbReference type="InterPro" id="IPR019979">
    <property type="entry name" value="Ribosomal_uS17_CS"/>
</dbReference>
<gene>
    <name evidence="6 8" type="primary">rpsQ</name>
    <name evidence="8" type="ORF">Epro_1305</name>
</gene>
<evidence type="ECO:0000256" key="3">
    <source>
        <dbReference type="ARBA" id="ARBA00022884"/>
    </source>
</evidence>
<dbReference type="Proteomes" id="UP000035337">
    <property type="component" value="Chromosome"/>
</dbReference>
<dbReference type="OrthoDB" id="9811714at2"/>
<comment type="subunit">
    <text evidence="6">Part of the 30S ribosomal subunit.</text>
</comment>